<evidence type="ECO:0000313" key="3">
    <source>
        <dbReference type="EMBL" id="WEK12926.1"/>
    </source>
</evidence>
<feature type="transmembrane region" description="Helical" evidence="2">
    <location>
        <begin position="168"/>
        <end position="187"/>
    </location>
</feature>
<gene>
    <name evidence="3" type="ORF">P0Y48_10690</name>
</gene>
<dbReference type="Proteomes" id="UP001213972">
    <property type="component" value="Chromosome"/>
</dbReference>
<feature type="transmembrane region" description="Helical" evidence="2">
    <location>
        <begin position="67"/>
        <end position="89"/>
    </location>
</feature>
<evidence type="ECO:0000256" key="1">
    <source>
        <dbReference type="SAM" id="MobiDB-lite"/>
    </source>
</evidence>
<evidence type="ECO:0000313" key="4">
    <source>
        <dbReference type="Proteomes" id="UP001213972"/>
    </source>
</evidence>
<keyword evidence="2" id="KW-0812">Transmembrane</keyword>
<name>A0AAJ5VYW1_9MICO</name>
<feature type="region of interest" description="Disordered" evidence="1">
    <location>
        <begin position="26"/>
        <end position="47"/>
    </location>
</feature>
<feature type="transmembrane region" description="Helical" evidence="2">
    <location>
        <begin position="109"/>
        <end position="129"/>
    </location>
</feature>
<sequence>MASSVLAVADVAVRVPRHRRGVAPAVTAGGGYSRRERREPVPAPGSVGGMSAAVPPPVSAVSRGVRVGLLALAWFQAVSALAGCAGLTFGGGLGIPLEWLEATPFDSYVWPGIVLGVVVGGAQAVALGAHHARYRLAWGLHAAAGIVMMIWIFVEISLLLVWSPLHGVYFVTGTVQVVLAVIALGAWPHPFLSR</sequence>
<feature type="transmembrane region" description="Helical" evidence="2">
    <location>
        <begin position="136"/>
        <end position="162"/>
    </location>
</feature>
<proteinExistence type="predicted"/>
<evidence type="ECO:0000256" key="2">
    <source>
        <dbReference type="SAM" id="Phobius"/>
    </source>
</evidence>
<protein>
    <submittedName>
        <fullName evidence="3">Uncharacterized protein</fullName>
    </submittedName>
</protein>
<keyword evidence="2" id="KW-0472">Membrane</keyword>
<keyword evidence="2" id="KW-1133">Transmembrane helix</keyword>
<organism evidence="3 4">
    <name type="scientific">Candidatus Microbacterium phytovorans</name>
    <dbReference type="NCBI Taxonomy" id="3121374"/>
    <lineage>
        <taxon>Bacteria</taxon>
        <taxon>Bacillati</taxon>
        <taxon>Actinomycetota</taxon>
        <taxon>Actinomycetes</taxon>
        <taxon>Micrococcales</taxon>
        <taxon>Microbacteriaceae</taxon>
        <taxon>Microbacterium</taxon>
    </lineage>
</organism>
<reference evidence="3" key="1">
    <citation type="submission" date="2023-03" db="EMBL/GenBank/DDBJ databases">
        <title>Andean soil-derived lignocellulolytic bacterial consortium as a source of novel taxa and putative plastic-active enzymes.</title>
        <authorList>
            <person name="Diaz-Garcia L."/>
            <person name="Chuvochina M."/>
            <person name="Feuerriegel G."/>
            <person name="Bunk B."/>
            <person name="Sproer C."/>
            <person name="Streit W.R."/>
            <person name="Rodriguez L.M."/>
            <person name="Overmann J."/>
            <person name="Jimenez D.J."/>
        </authorList>
    </citation>
    <scope>NUCLEOTIDE SEQUENCE</scope>
    <source>
        <strain evidence="3">MAG 4610</strain>
    </source>
</reference>
<dbReference type="AlphaFoldDB" id="A0AAJ5VYW1"/>
<accession>A0AAJ5VYW1</accession>
<dbReference type="EMBL" id="CP119321">
    <property type="protein sequence ID" value="WEK12926.1"/>
    <property type="molecule type" value="Genomic_DNA"/>
</dbReference>